<dbReference type="InterPro" id="IPR047928">
    <property type="entry name" value="Perm_prefix_1"/>
</dbReference>
<evidence type="ECO:0000313" key="2">
    <source>
        <dbReference type="EMBL" id="WEK12585.1"/>
    </source>
</evidence>
<feature type="transmembrane region" description="Helical" evidence="1">
    <location>
        <begin position="220"/>
        <end position="243"/>
    </location>
</feature>
<proteinExistence type="predicted"/>
<organism evidence="2 3">
    <name type="scientific">Candidatus Microbacterium phytovorans</name>
    <dbReference type="NCBI Taxonomy" id="3121374"/>
    <lineage>
        <taxon>Bacteria</taxon>
        <taxon>Bacillati</taxon>
        <taxon>Actinomycetota</taxon>
        <taxon>Actinomycetes</taxon>
        <taxon>Micrococcales</taxon>
        <taxon>Microbacteriaceae</taxon>
        <taxon>Microbacterium</taxon>
    </lineage>
</organism>
<dbReference type="Proteomes" id="UP001213972">
    <property type="component" value="Chromosome"/>
</dbReference>
<evidence type="ECO:0000313" key="3">
    <source>
        <dbReference type="Proteomes" id="UP001213972"/>
    </source>
</evidence>
<feature type="transmembrane region" description="Helical" evidence="1">
    <location>
        <begin position="128"/>
        <end position="149"/>
    </location>
</feature>
<feature type="transmembrane region" description="Helical" evidence="1">
    <location>
        <begin position="96"/>
        <end position="116"/>
    </location>
</feature>
<protein>
    <submittedName>
        <fullName evidence="2">Permease prefix domain 1-containing protein</fullName>
    </submittedName>
</protein>
<reference evidence="2" key="1">
    <citation type="submission" date="2023-03" db="EMBL/GenBank/DDBJ databases">
        <title>Andean soil-derived lignocellulolytic bacterial consortium as a source of novel taxa and putative plastic-active enzymes.</title>
        <authorList>
            <person name="Diaz-Garcia L."/>
            <person name="Chuvochina M."/>
            <person name="Feuerriegel G."/>
            <person name="Bunk B."/>
            <person name="Sproer C."/>
            <person name="Streit W.R."/>
            <person name="Rodriguez L.M."/>
            <person name="Overmann J."/>
            <person name="Jimenez D.J."/>
        </authorList>
    </citation>
    <scope>NUCLEOTIDE SEQUENCE</scope>
    <source>
        <strain evidence="2">MAG 4610</strain>
    </source>
</reference>
<dbReference type="NCBIfam" id="NF038403">
    <property type="entry name" value="perm_prefix_1"/>
    <property type="match status" value="1"/>
</dbReference>
<gene>
    <name evidence="2" type="ORF">P0Y48_08865</name>
</gene>
<accession>A0AAJ5W1A1</accession>
<keyword evidence="1" id="KW-1133">Transmembrane helix</keyword>
<feature type="transmembrane region" description="Helical" evidence="1">
    <location>
        <begin position="181"/>
        <end position="200"/>
    </location>
</feature>
<name>A0AAJ5W1A1_9MICO</name>
<feature type="transmembrane region" description="Helical" evidence="1">
    <location>
        <begin position="255"/>
        <end position="275"/>
    </location>
</feature>
<feature type="transmembrane region" description="Helical" evidence="1">
    <location>
        <begin position="295"/>
        <end position="316"/>
    </location>
</feature>
<dbReference type="EMBL" id="CP119321">
    <property type="protein sequence ID" value="WEK12585.1"/>
    <property type="molecule type" value="Genomic_DNA"/>
</dbReference>
<evidence type="ECO:0000256" key="1">
    <source>
        <dbReference type="SAM" id="Phobius"/>
    </source>
</evidence>
<dbReference type="AlphaFoldDB" id="A0AAJ5W1A1"/>
<sequence>MTDSRTEATSLSDRYIQAVVRTIPEAQRDDVAAELGASIADQLDARLAAGEAPEAAEREVLTALGDPDALAAGLADRPLQLIGPRYYLEWLRLLKLLLWIVVPLAAFGVALGQTLAGATVGGIVGTTLGTAVSVVVHVAFWTTLVFALLERSDDARRTTASARRSWSPDDLPHPHAAGTTFADMIVSIAFLVVGAAAVVWDQVVGLVYLDGSWMPFLSPALAPWWLGGLLLLMAVEVGFQVVLHARRRWTPALAAVNVVLNLAFLLPALWLLSQGMLLNPEFWQAVIREPDADKVYGILLVLTGFGIAAIAIWDSIDGYLKARRSR</sequence>
<keyword evidence="1" id="KW-0472">Membrane</keyword>
<dbReference type="Pfam" id="PF22564">
    <property type="entry name" value="HAAS"/>
    <property type="match status" value="1"/>
</dbReference>
<keyword evidence="1" id="KW-0812">Transmembrane</keyword>